<dbReference type="EMBL" id="BMAW01016227">
    <property type="protein sequence ID" value="GFT48042.1"/>
    <property type="molecule type" value="Genomic_DNA"/>
</dbReference>
<sequence length="108" mass="12264">MTGTGQPLSSHWIRQRGGRNLPSAPLSDSSRELRSTRKKISSAVRDEEIEERESSLSKYDKENFSFLGLDCDHFSFQRVENPLTIREKIYVCCLGFCFGSVLSGEDIE</sequence>
<reference evidence="2" key="1">
    <citation type="submission" date="2020-08" db="EMBL/GenBank/DDBJ databases">
        <title>Multicomponent nature underlies the extraordinary mechanical properties of spider dragline silk.</title>
        <authorList>
            <person name="Kono N."/>
            <person name="Nakamura H."/>
            <person name="Mori M."/>
            <person name="Yoshida Y."/>
            <person name="Ohtoshi R."/>
            <person name="Malay A.D."/>
            <person name="Moran D.A.P."/>
            <person name="Tomita M."/>
            <person name="Numata K."/>
            <person name="Arakawa K."/>
        </authorList>
    </citation>
    <scope>NUCLEOTIDE SEQUENCE</scope>
</reference>
<dbReference type="AlphaFoldDB" id="A0A8X6TTC8"/>
<keyword evidence="3" id="KW-1185">Reference proteome</keyword>
<evidence type="ECO:0000313" key="2">
    <source>
        <dbReference type="EMBL" id="GFT48042.1"/>
    </source>
</evidence>
<protein>
    <submittedName>
        <fullName evidence="2">Uncharacterized protein</fullName>
    </submittedName>
</protein>
<proteinExistence type="predicted"/>
<organism evidence="2 3">
    <name type="scientific">Nephila pilipes</name>
    <name type="common">Giant wood spider</name>
    <name type="synonym">Nephila maculata</name>
    <dbReference type="NCBI Taxonomy" id="299642"/>
    <lineage>
        <taxon>Eukaryota</taxon>
        <taxon>Metazoa</taxon>
        <taxon>Ecdysozoa</taxon>
        <taxon>Arthropoda</taxon>
        <taxon>Chelicerata</taxon>
        <taxon>Arachnida</taxon>
        <taxon>Araneae</taxon>
        <taxon>Araneomorphae</taxon>
        <taxon>Entelegynae</taxon>
        <taxon>Araneoidea</taxon>
        <taxon>Nephilidae</taxon>
        <taxon>Nephila</taxon>
    </lineage>
</organism>
<name>A0A8X6TTC8_NEPPI</name>
<dbReference type="Proteomes" id="UP000887013">
    <property type="component" value="Unassembled WGS sequence"/>
</dbReference>
<evidence type="ECO:0000313" key="3">
    <source>
        <dbReference type="Proteomes" id="UP000887013"/>
    </source>
</evidence>
<feature type="region of interest" description="Disordered" evidence="1">
    <location>
        <begin position="1"/>
        <end position="46"/>
    </location>
</feature>
<gene>
    <name evidence="2" type="ORF">NPIL_218181</name>
</gene>
<accession>A0A8X6TTC8</accession>
<comment type="caution">
    <text evidence="2">The sequence shown here is derived from an EMBL/GenBank/DDBJ whole genome shotgun (WGS) entry which is preliminary data.</text>
</comment>
<evidence type="ECO:0000256" key="1">
    <source>
        <dbReference type="SAM" id="MobiDB-lite"/>
    </source>
</evidence>